<evidence type="ECO:0000256" key="2">
    <source>
        <dbReference type="ARBA" id="ARBA00022448"/>
    </source>
</evidence>
<evidence type="ECO:0000259" key="7">
    <source>
        <dbReference type="PROSITE" id="PS50850"/>
    </source>
</evidence>
<dbReference type="SUPFAM" id="SSF103473">
    <property type="entry name" value="MFS general substrate transporter"/>
    <property type="match status" value="1"/>
</dbReference>
<feature type="transmembrane region" description="Helical" evidence="6">
    <location>
        <begin position="140"/>
        <end position="158"/>
    </location>
</feature>
<keyword evidence="2" id="KW-0813">Transport</keyword>
<evidence type="ECO:0000256" key="3">
    <source>
        <dbReference type="ARBA" id="ARBA00022692"/>
    </source>
</evidence>
<comment type="subcellular location">
    <subcellularLocation>
        <location evidence="1">Membrane</location>
        <topology evidence="1">Multi-pass membrane protein</topology>
    </subcellularLocation>
</comment>
<dbReference type="AlphaFoldDB" id="A0A4S4MRM8"/>
<organism evidence="8 9">
    <name type="scientific">Antrodiella citrinella</name>
    <dbReference type="NCBI Taxonomy" id="2447956"/>
    <lineage>
        <taxon>Eukaryota</taxon>
        <taxon>Fungi</taxon>
        <taxon>Dikarya</taxon>
        <taxon>Basidiomycota</taxon>
        <taxon>Agaricomycotina</taxon>
        <taxon>Agaricomycetes</taxon>
        <taxon>Polyporales</taxon>
        <taxon>Steccherinaceae</taxon>
        <taxon>Antrodiella</taxon>
    </lineage>
</organism>
<dbReference type="EMBL" id="SGPM01000162">
    <property type="protein sequence ID" value="THH28709.1"/>
    <property type="molecule type" value="Genomic_DNA"/>
</dbReference>
<dbReference type="PROSITE" id="PS50850">
    <property type="entry name" value="MFS"/>
    <property type="match status" value="1"/>
</dbReference>
<reference evidence="8 9" key="1">
    <citation type="submission" date="2019-02" db="EMBL/GenBank/DDBJ databases">
        <title>Genome sequencing of the rare red list fungi Antrodiella citrinella (Flaviporus citrinellus).</title>
        <authorList>
            <person name="Buettner E."/>
            <person name="Kellner H."/>
        </authorList>
    </citation>
    <scope>NUCLEOTIDE SEQUENCE [LARGE SCALE GENOMIC DNA]</scope>
    <source>
        <strain evidence="8 9">DSM 108506</strain>
    </source>
</reference>
<proteinExistence type="predicted"/>
<feature type="transmembrane region" description="Helical" evidence="6">
    <location>
        <begin position="199"/>
        <end position="219"/>
    </location>
</feature>
<dbReference type="InterPro" id="IPR036259">
    <property type="entry name" value="MFS_trans_sf"/>
</dbReference>
<dbReference type="Pfam" id="PF07690">
    <property type="entry name" value="MFS_1"/>
    <property type="match status" value="1"/>
</dbReference>
<dbReference type="OrthoDB" id="419616at2759"/>
<dbReference type="PANTHER" id="PTHR23504:SF15">
    <property type="entry name" value="MAJOR FACILITATOR SUPERFAMILY (MFS) PROFILE DOMAIN-CONTAINING PROTEIN"/>
    <property type="match status" value="1"/>
</dbReference>
<dbReference type="PANTHER" id="PTHR23504">
    <property type="entry name" value="MAJOR FACILITATOR SUPERFAMILY DOMAIN-CONTAINING PROTEIN 10"/>
    <property type="match status" value="1"/>
</dbReference>
<comment type="caution">
    <text evidence="8">The sequence shown here is derived from an EMBL/GenBank/DDBJ whole genome shotgun (WGS) entry which is preliminary data.</text>
</comment>
<evidence type="ECO:0000256" key="5">
    <source>
        <dbReference type="ARBA" id="ARBA00023136"/>
    </source>
</evidence>
<keyword evidence="5 6" id="KW-0472">Membrane</keyword>
<dbReference type="GO" id="GO:0016020">
    <property type="term" value="C:membrane"/>
    <property type="evidence" value="ECO:0007669"/>
    <property type="project" value="UniProtKB-SubCell"/>
</dbReference>
<keyword evidence="4 6" id="KW-1133">Transmembrane helix</keyword>
<dbReference type="InterPro" id="IPR020846">
    <property type="entry name" value="MFS_dom"/>
</dbReference>
<dbReference type="GO" id="GO:0022857">
    <property type="term" value="F:transmembrane transporter activity"/>
    <property type="evidence" value="ECO:0007669"/>
    <property type="project" value="InterPro"/>
</dbReference>
<keyword evidence="9" id="KW-1185">Reference proteome</keyword>
<feature type="transmembrane region" description="Helical" evidence="6">
    <location>
        <begin position="68"/>
        <end position="89"/>
    </location>
</feature>
<protein>
    <recommendedName>
        <fullName evidence="7">Major facilitator superfamily (MFS) profile domain-containing protein</fullName>
    </recommendedName>
</protein>
<keyword evidence="3 6" id="KW-0812">Transmembrane</keyword>
<dbReference type="Proteomes" id="UP000308730">
    <property type="component" value="Unassembled WGS sequence"/>
</dbReference>
<gene>
    <name evidence="8" type="ORF">EUX98_g5492</name>
</gene>
<sequence>MRSTSYKTPGFFPCRGTGPPGLRTVHRLFCLVPLSMASVSADYDPLNDDEERQVISPQRKVTLPKVQIAVLMVAYFAQPVAITIIYPFIPKLVIDLHLVDGDTSKVGYYSGLFDALPLLSEAIAVLYWTRFSDIYGRRRVLLCGAAGLACSLTCFGLSRTLLTIVLSRTLQGAVDANTAMIKTMLGEIADGDEAVMARLFSFIPIVWASGSTLACVIYLSSGWY</sequence>
<accession>A0A4S4MRM8</accession>
<evidence type="ECO:0000313" key="8">
    <source>
        <dbReference type="EMBL" id="THH28709.1"/>
    </source>
</evidence>
<evidence type="ECO:0000256" key="4">
    <source>
        <dbReference type="ARBA" id="ARBA00022989"/>
    </source>
</evidence>
<dbReference type="Gene3D" id="1.20.1250.20">
    <property type="entry name" value="MFS general substrate transporter like domains"/>
    <property type="match status" value="1"/>
</dbReference>
<evidence type="ECO:0000313" key="9">
    <source>
        <dbReference type="Proteomes" id="UP000308730"/>
    </source>
</evidence>
<dbReference type="InterPro" id="IPR011701">
    <property type="entry name" value="MFS"/>
</dbReference>
<name>A0A4S4MRM8_9APHY</name>
<feature type="domain" description="Major facilitator superfamily (MFS) profile" evidence="7">
    <location>
        <begin position="67"/>
        <end position="224"/>
    </location>
</feature>
<feature type="transmembrane region" description="Helical" evidence="6">
    <location>
        <begin position="109"/>
        <end position="128"/>
    </location>
</feature>
<evidence type="ECO:0000256" key="1">
    <source>
        <dbReference type="ARBA" id="ARBA00004141"/>
    </source>
</evidence>
<evidence type="ECO:0000256" key="6">
    <source>
        <dbReference type="SAM" id="Phobius"/>
    </source>
</evidence>